<dbReference type="GO" id="GO:0043682">
    <property type="term" value="F:P-type divalent copper transporter activity"/>
    <property type="evidence" value="ECO:0007669"/>
    <property type="project" value="TreeGrafter"/>
</dbReference>
<dbReference type="GO" id="GO:0016020">
    <property type="term" value="C:membrane"/>
    <property type="evidence" value="ECO:0007669"/>
    <property type="project" value="InterPro"/>
</dbReference>
<dbReference type="InterPro" id="IPR001757">
    <property type="entry name" value="P_typ_ATPase"/>
</dbReference>
<evidence type="ECO:0000313" key="3">
    <source>
        <dbReference type="EMBL" id="CAB4547210.1"/>
    </source>
</evidence>
<name>A0A6J6C770_9ZZZZ</name>
<dbReference type="InterPro" id="IPR023214">
    <property type="entry name" value="HAD_sf"/>
</dbReference>
<accession>A0A6J6C770</accession>
<dbReference type="PRINTS" id="PR00119">
    <property type="entry name" value="CATATPASE"/>
</dbReference>
<keyword evidence="2" id="KW-0472">Membrane</keyword>
<evidence type="ECO:0000256" key="2">
    <source>
        <dbReference type="SAM" id="Phobius"/>
    </source>
</evidence>
<feature type="transmembrane region" description="Helical" evidence="2">
    <location>
        <begin position="134"/>
        <end position="152"/>
    </location>
</feature>
<dbReference type="GO" id="GO:0016887">
    <property type="term" value="F:ATP hydrolysis activity"/>
    <property type="evidence" value="ECO:0007669"/>
    <property type="project" value="InterPro"/>
</dbReference>
<dbReference type="InterPro" id="IPR036412">
    <property type="entry name" value="HAD-like_sf"/>
</dbReference>
<organism evidence="3">
    <name type="scientific">freshwater metagenome</name>
    <dbReference type="NCBI Taxonomy" id="449393"/>
    <lineage>
        <taxon>unclassified sequences</taxon>
        <taxon>metagenomes</taxon>
        <taxon>ecological metagenomes</taxon>
    </lineage>
</organism>
<sequence>MRPVLLSGDRWEVAREVASEVGIDDVRAEVLPQDKVAVVKKLQADGAVVAMVGDGVNDAAAMATSDLGFAMGSGTDAAIAASDITLVRGDLSAVVVAIGLSRATLRIIKQNLGWAFGYNIAMVPLAAAGVVNPMLAGAAMAASSVCVVFNSLRLNRVRL</sequence>
<keyword evidence="2" id="KW-0812">Transmembrane</keyword>
<evidence type="ECO:0000256" key="1">
    <source>
        <dbReference type="ARBA" id="ARBA00022967"/>
    </source>
</evidence>
<dbReference type="PANTHER" id="PTHR43520">
    <property type="entry name" value="ATP7, ISOFORM B"/>
    <property type="match status" value="1"/>
</dbReference>
<proteinExistence type="predicted"/>
<dbReference type="SUPFAM" id="SSF56784">
    <property type="entry name" value="HAD-like"/>
    <property type="match status" value="1"/>
</dbReference>
<dbReference type="Pfam" id="PF00702">
    <property type="entry name" value="Hydrolase"/>
    <property type="match status" value="1"/>
</dbReference>
<dbReference type="Gene3D" id="3.40.50.1000">
    <property type="entry name" value="HAD superfamily/HAD-like"/>
    <property type="match status" value="1"/>
</dbReference>
<keyword evidence="2" id="KW-1133">Transmembrane helix</keyword>
<dbReference type="GO" id="GO:0005524">
    <property type="term" value="F:ATP binding"/>
    <property type="evidence" value="ECO:0007669"/>
    <property type="project" value="InterPro"/>
</dbReference>
<dbReference type="NCBIfam" id="TIGR01494">
    <property type="entry name" value="ATPase_P-type"/>
    <property type="match status" value="1"/>
</dbReference>
<dbReference type="AlphaFoldDB" id="A0A6J6C770"/>
<protein>
    <submittedName>
        <fullName evidence="3">Unannotated protein</fullName>
    </submittedName>
</protein>
<dbReference type="PRINTS" id="PR00120">
    <property type="entry name" value="HATPASE"/>
</dbReference>
<reference evidence="3" key="1">
    <citation type="submission" date="2020-05" db="EMBL/GenBank/DDBJ databases">
        <authorList>
            <person name="Chiriac C."/>
            <person name="Salcher M."/>
            <person name="Ghai R."/>
            <person name="Kavagutti S V."/>
        </authorList>
    </citation>
    <scope>NUCLEOTIDE SEQUENCE</scope>
</reference>
<feature type="transmembrane region" description="Helical" evidence="2">
    <location>
        <begin position="111"/>
        <end position="128"/>
    </location>
</feature>
<keyword evidence="1" id="KW-1278">Translocase</keyword>
<dbReference type="PANTHER" id="PTHR43520:SF8">
    <property type="entry name" value="P-TYPE CU(+) TRANSPORTER"/>
    <property type="match status" value="1"/>
</dbReference>
<gene>
    <name evidence="3" type="ORF">UFOPK1446_00793</name>
</gene>
<dbReference type="EMBL" id="CAEZSO010000154">
    <property type="protein sequence ID" value="CAB4547210.1"/>
    <property type="molecule type" value="Genomic_DNA"/>
</dbReference>
<dbReference type="GO" id="GO:0055070">
    <property type="term" value="P:copper ion homeostasis"/>
    <property type="evidence" value="ECO:0007669"/>
    <property type="project" value="TreeGrafter"/>
</dbReference>
<dbReference type="GO" id="GO:0005507">
    <property type="term" value="F:copper ion binding"/>
    <property type="evidence" value="ECO:0007669"/>
    <property type="project" value="TreeGrafter"/>
</dbReference>